<comment type="function">
    <text evidence="6">Part of the phosphoribosylformylglycinamidine synthase complex involved in the purines biosynthetic pathway. Catalyzes the ATP-dependent conversion of formylglycinamide ribonucleotide (FGAR) and glutamine to yield formylglycinamidine ribonucleotide (FGAM) and glutamate. The FGAM synthase complex is composed of three subunits. PurQ produces an ammonia molecule by converting glutamine to glutamate. PurL transfers the ammonia molecule to FGAR to form FGAM in an ATP-dependent manner. PurS interacts with PurQ and PurL and is thought to assist in the transfer of the ammonia molecule from PurQ to PurL.</text>
</comment>
<comment type="subunit">
    <text evidence="6">Part of the FGAM synthase complex composed of 1 PurL, 1 PurQ and 2 PurS subunits.</text>
</comment>
<dbReference type="InterPro" id="IPR003850">
    <property type="entry name" value="PurS"/>
</dbReference>
<evidence type="ECO:0000256" key="2">
    <source>
        <dbReference type="ARBA" id="ARBA00022598"/>
    </source>
</evidence>
<dbReference type="GO" id="GO:0004642">
    <property type="term" value="F:phosphoribosylformylglycinamidine synthase activity"/>
    <property type="evidence" value="ECO:0007669"/>
    <property type="project" value="UniProtKB-UniRule"/>
</dbReference>
<dbReference type="SUPFAM" id="SSF82697">
    <property type="entry name" value="PurS-like"/>
    <property type="match status" value="1"/>
</dbReference>
<dbReference type="NCBIfam" id="TIGR00302">
    <property type="entry name" value="phosphoribosylformylglycinamidine synthase subunit PurS"/>
    <property type="match status" value="1"/>
</dbReference>
<keyword evidence="3 6" id="KW-0547">Nucleotide-binding</keyword>
<evidence type="ECO:0000256" key="1">
    <source>
        <dbReference type="ARBA" id="ARBA00022490"/>
    </source>
</evidence>
<dbReference type="GO" id="GO:0005524">
    <property type="term" value="F:ATP binding"/>
    <property type="evidence" value="ECO:0007669"/>
    <property type="project" value="UniProtKB-UniRule"/>
</dbReference>
<keyword evidence="2 6" id="KW-0436">Ligase</keyword>
<comment type="similarity">
    <text evidence="6">Belongs to the PurS family.</text>
</comment>
<evidence type="ECO:0000256" key="6">
    <source>
        <dbReference type="HAMAP-Rule" id="MF_01926"/>
    </source>
</evidence>
<dbReference type="InterPro" id="IPR036604">
    <property type="entry name" value="PurS-like_sf"/>
</dbReference>
<dbReference type="RefSeq" id="WP_006978148.1">
    <property type="nucleotide sequence ID" value="NZ_ABVL01000002.1"/>
</dbReference>
<dbReference type="Proteomes" id="UP000005824">
    <property type="component" value="Unassembled WGS sequence"/>
</dbReference>
<dbReference type="AlphaFoldDB" id="B4CVY4"/>
<protein>
    <recommendedName>
        <fullName evidence="6">Phosphoribosylformylglycinamidine synthase subunit PurS</fullName>
        <shortName evidence="6">FGAM synthase</shortName>
        <ecNumber evidence="6">6.3.5.3</ecNumber>
    </recommendedName>
    <alternativeName>
        <fullName evidence="6">Formylglycinamide ribonucleotide amidotransferase subunit III</fullName>
        <shortName evidence="6">FGAR amidotransferase III</shortName>
        <shortName evidence="6">FGAR-AT III</shortName>
    </alternativeName>
    <alternativeName>
        <fullName evidence="6">Phosphoribosylformylglycinamidine synthase subunit III</fullName>
    </alternativeName>
</protein>
<dbReference type="GO" id="GO:0005737">
    <property type="term" value="C:cytoplasm"/>
    <property type="evidence" value="ECO:0007669"/>
    <property type="project" value="UniProtKB-SubCell"/>
</dbReference>
<keyword evidence="5 6" id="KW-0067">ATP-binding</keyword>
<evidence type="ECO:0000256" key="4">
    <source>
        <dbReference type="ARBA" id="ARBA00022755"/>
    </source>
</evidence>
<reference evidence="7 8" key="1">
    <citation type="journal article" date="2011" name="J. Bacteriol.">
        <title>Genome sequence of Chthoniobacter flavus Ellin428, an aerobic heterotrophic soil bacterium.</title>
        <authorList>
            <person name="Kant R."/>
            <person name="van Passel M.W."/>
            <person name="Palva A."/>
            <person name="Lucas S."/>
            <person name="Lapidus A."/>
            <person name="Glavina Del Rio T."/>
            <person name="Dalin E."/>
            <person name="Tice H."/>
            <person name="Bruce D."/>
            <person name="Goodwin L."/>
            <person name="Pitluck S."/>
            <person name="Larimer F.W."/>
            <person name="Land M.L."/>
            <person name="Hauser L."/>
            <person name="Sangwan P."/>
            <person name="de Vos W.M."/>
            <person name="Janssen P.H."/>
            <person name="Smidt H."/>
        </authorList>
    </citation>
    <scope>NUCLEOTIDE SEQUENCE [LARGE SCALE GENOMIC DNA]</scope>
    <source>
        <strain evidence="7 8">Ellin428</strain>
    </source>
</reference>
<comment type="catalytic activity">
    <reaction evidence="6">
        <text>N(2)-formyl-N(1)-(5-phospho-beta-D-ribosyl)glycinamide + L-glutamine + ATP + H2O = 2-formamido-N(1)-(5-O-phospho-beta-D-ribosyl)acetamidine + L-glutamate + ADP + phosphate + H(+)</text>
        <dbReference type="Rhea" id="RHEA:17129"/>
        <dbReference type="ChEBI" id="CHEBI:15377"/>
        <dbReference type="ChEBI" id="CHEBI:15378"/>
        <dbReference type="ChEBI" id="CHEBI:29985"/>
        <dbReference type="ChEBI" id="CHEBI:30616"/>
        <dbReference type="ChEBI" id="CHEBI:43474"/>
        <dbReference type="ChEBI" id="CHEBI:58359"/>
        <dbReference type="ChEBI" id="CHEBI:147286"/>
        <dbReference type="ChEBI" id="CHEBI:147287"/>
        <dbReference type="ChEBI" id="CHEBI:456216"/>
        <dbReference type="EC" id="6.3.5.3"/>
    </reaction>
</comment>
<dbReference type="HAMAP" id="MF_01926">
    <property type="entry name" value="PurS"/>
    <property type="match status" value="1"/>
</dbReference>
<dbReference type="Gene3D" id="3.30.1280.10">
    <property type="entry name" value="Phosphoribosylformylglycinamidine synthase subunit PurS"/>
    <property type="match status" value="1"/>
</dbReference>
<evidence type="ECO:0000256" key="5">
    <source>
        <dbReference type="ARBA" id="ARBA00022840"/>
    </source>
</evidence>
<keyword evidence="4 6" id="KW-0658">Purine biosynthesis</keyword>
<dbReference type="STRING" id="497964.CfE428DRAFT_0821"/>
<comment type="pathway">
    <text evidence="6">Purine metabolism; IMP biosynthesis via de novo pathway; 5-amino-1-(5-phospho-D-ribosyl)imidazole from N(2)-formyl-N(1)-(5-phospho-D-ribosyl)glycinamide: step 1/2.</text>
</comment>
<proteinExistence type="inferred from homology"/>
<evidence type="ECO:0000256" key="3">
    <source>
        <dbReference type="ARBA" id="ARBA00022741"/>
    </source>
</evidence>
<sequence>MKAKVIVLPKQSVLDPQGVAVRDAIHHHGLPAVKAARVGKFIELELDGSQTEAQLHEVCRDLLSNPVIEDYKLVVEG</sequence>
<dbReference type="EMBL" id="ABVL01000002">
    <property type="protein sequence ID" value="EDY21576.1"/>
    <property type="molecule type" value="Genomic_DNA"/>
</dbReference>
<comment type="subcellular location">
    <subcellularLocation>
        <location evidence="6">Cytoplasm</location>
    </subcellularLocation>
</comment>
<dbReference type="UniPathway" id="UPA00074">
    <property type="reaction ID" value="UER00128"/>
</dbReference>
<keyword evidence="8" id="KW-1185">Reference proteome</keyword>
<evidence type="ECO:0000313" key="8">
    <source>
        <dbReference type="Proteomes" id="UP000005824"/>
    </source>
</evidence>
<comment type="caution">
    <text evidence="7">The sequence shown here is derived from an EMBL/GenBank/DDBJ whole genome shotgun (WGS) entry which is preliminary data.</text>
</comment>
<organism evidence="7 8">
    <name type="scientific">Chthoniobacter flavus Ellin428</name>
    <dbReference type="NCBI Taxonomy" id="497964"/>
    <lineage>
        <taxon>Bacteria</taxon>
        <taxon>Pseudomonadati</taxon>
        <taxon>Verrucomicrobiota</taxon>
        <taxon>Spartobacteria</taxon>
        <taxon>Chthoniobacterales</taxon>
        <taxon>Chthoniobacteraceae</taxon>
        <taxon>Chthoniobacter</taxon>
    </lineage>
</organism>
<dbReference type="PANTHER" id="PTHR34696:SF1">
    <property type="entry name" value="PHOSPHORIBOSYLFORMYLGLYCINAMIDINE SYNTHASE SUBUNIT PURS"/>
    <property type="match status" value="1"/>
</dbReference>
<accession>B4CVY4</accession>
<name>B4CVY4_9BACT</name>
<dbReference type="Pfam" id="PF02700">
    <property type="entry name" value="PurS"/>
    <property type="match status" value="1"/>
</dbReference>
<dbReference type="NCBIfam" id="NF004630">
    <property type="entry name" value="PRK05974.1"/>
    <property type="match status" value="1"/>
</dbReference>
<evidence type="ECO:0000313" key="7">
    <source>
        <dbReference type="EMBL" id="EDY21576.1"/>
    </source>
</evidence>
<dbReference type="GO" id="GO:0006189">
    <property type="term" value="P:'de novo' IMP biosynthetic process"/>
    <property type="evidence" value="ECO:0007669"/>
    <property type="project" value="UniProtKB-UniRule"/>
</dbReference>
<dbReference type="InParanoid" id="B4CVY4"/>
<keyword evidence="1 6" id="KW-0963">Cytoplasm</keyword>
<dbReference type="PANTHER" id="PTHR34696">
    <property type="entry name" value="PHOSPHORIBOSYLFORMYLGLYCINAMIDINE SYNTHASE SUBUNIT PURS"/>
    <property type="match status" value="1"/>
</dbReference>
<gene>
    <name evidence="6" type="primary">purS</name>
    <name evidence="7" type="ORF">CfE428DRAFT_0821</name>
</gene>
<dbReference type="EC" id="6.3.5.3" evidence="6"/>
<dbReference type="eggNOG" id="COG1828">
    <property type="taxonomic scope" value="Bacteria"/>
</dbReference>